<protein>
    <submittedName>
        <fullName evidence="1">Uncharacterized protein</fullName>
    </submittedName>
</protein>
<evidence type="ECO:0000313" key="2">
    <source>
        <dbReference type="Proteomes" id="UP000075683"/>
    </source>
</evidence>
<evidence type="ECO:0000313" key="1">
    <source>
        <dbReference type="EMBL" id="KYD21974.1"/>
    </source>
</evidence>
<gene>
    <name evidence="1" type="ORF">B4135_1600</name>
</gene>
<comment type="caution">
    <text evidence="1">The sequence shown here is derived from an EMBL/GenBank/DDBJ whole genome shotgun (WGS) entry which is preliminary data.</text>
</comment>
<dbReference type="AlphaFoldDB" id="A0A150MBP7"/>
<organism evidence="1 2">
    <name type="scientific">Caldibacillus debilis</name>
    <dbReference type="NCBI Taxonomy" id="301148"/>
    <lineage>
        <taxon>Bacteria</taxon>
        <taxon>Bacillati</taxon>
        <taxon>Bacillota</taxon>
        <taxon>Bacilli</taxon>
        <taxon>Bacillales</taxon>
        <taxon>Bacillaceae</taxon>
        <taxon>Caldibacillus</taxon>
    </lineage>
</organism>
<accession>A0A150MBP7</accession>
<dbReference type="Proteomes" id="UP000075683">
    <property type="component" value="Unassembled WGS sequence"/>
</dbReference>
<dbReference type="STRING" id="301148.B4135_1600"/>
<dbReference type="EMBL" id="LQYT01000016">
    <property type="protein sequence ID" value="KYD21974.1"/>
    <property type="molecule type" value="Genomic_DNA"/>
</dbReference>
<sequence length="51" mass="5895">MPRNPRCKRTRHDPCSSLPALSAAEKIADKHPYKLPRRLSLSVFDPFVFPF</sequence>
<name>A0A150MBP7_9BACI</name>
<proteinExistence type="predicted"/>
<reference evidence="1 2" key="1">
    <citation type="submission" date="2016-01" db="EMBL/GenBank/DDBJ databases">
        <title>Draft Genome Sequences of Seven Thermophilic Sporeformers Isolated from Foods.</title>
        <authorList>
            <person name="Berendsen E.M."/>
            <person name="Wells-Bennik M.H."/>
            <person name="Krawcyk A.O."/>
            <person name="De Jong A."/>
            <person name="Holsappel S."/>
            <person name="Eijlander R.T."/>
            <person name="Kuipers O.P."/>
        </authorList>
    </citation>
    <scope>NUCLEOTIDE SEQUENCE [LARGE SCALE GENOMIC DNA]</scope>
    <source>
        <strain evidence="1 2">B4135</strain>
    </source>
</reference>